<comment type="caution">
    <text evidence="2">The sequence shown here is derived from an EMBL/GenBank/DDBJ whole genome shotgun (WGS) entry which is preliminary data.</text>
</comment>
<evidence type="ECO:0000313" key="3">
    <source>
        <dbReference type="Proteomes" id="UP000324222"/>
    </source>
</evidence>
<protein>
    <submittedName>
        <fullName evidence="2">Uncharacterized protein</fullName>
    </submittedName>
</protein>
<proteinExistence type="predicted"/>
<feature type="region of interest" description="Disordered" evidence="1">
    <location>
        <begin position="50"/>
        <end position="76"/>
    </location>
</feature>
<reference evidence="2 3" key="1">
    <citation type="submission" date="2019-05" db="EMBL/GenBank/DDBJ databases">
        <title>Another draft genome of Portunus trituberculatus and its Hox gene families provides insights of decapod evolution.</title>
        <authorList>
            <person name="Jeong J.-H."/>
            <person name="Song I."/>
            <person name="Kim S."/>
            <person name="Choi T."/>
            <person name="Kim D."/>
            <person name="Ryu S."/>
            <person name="Kim W."/>
        </authorList>
    </citation>
    <scope>NUCLEOTIDE SEQUENCE [LARGE SCALE GENOMIC DNA]</scope>
    <source>
        <tissue evidence="2">Muscle</tissue>
    </source>
</reference>
<evidence type="ECO:0000313" key="2">
    <source>
        <dbReference type="EMBL" id="MPC24660.1"/>
    </source>
</evidence>
<sequence>MCKKVSSGLDSSSLPEVMLYVYRCTDPDRIAVKSLAQGWCEKSSKKWTQRSRTPLRSAPLPNPMPTTSLLRGNTNM</sequence>
<name>A0A5B7DTA8_PORTR</name>
<feature type="compositionally biased region" description="Polar residues" evidence="1">
    <location>
        <begin position="65"/>
        <end position="76"/>
    </location>
</feature>
<organism evidence="2 3">
    <name type="scientific">Portunus trituberculatus</name>
    <name type="common">Swimming crab</name>
    <name type="synonym">Neptunus trituberculatus</name>
    <dbReference type="NCBI Taxonomy" id="210409"/>
    <lineage>
        <taxon>Eukaryota</taxon>
        <taxon>Metazoa</taxon>
        <taxon>Ecdysozoa</taxon>
        <taxon>Arthropoda</taxon>
        <taxon>Crustacea</taxon>
        <taxon>Multicrustacea</taxon>
        <taxon>Malacostraca</taxon>
        <taxon>Eumalacostraca</taxon>
        <taxon>Eucarida</taxon>
        <taxon>Decapoda</taxon>
        <taxon>Pleocyemata</taxon>
        <taxon>Brachyura</taxon>
        <taxon>Eubrachyura</taxon>
        <taxon>Portunoidea</taxon>
        <taxon>Portunidae</taxon>
        <taxon>Portuninae</taxon>
        <taxon>Portunus</taxon>
    </lineage>
</organism>
<accession>A0A5B7DTA8</accession>
<evidence type="ECO:0000256" key="1">
    <source>
        <dbReference type="SAM" id="MobiDB-lite"/>
    </source>
</evidence>
<dbReference type="Proteomes" id="UP000324222">
    <property type="component" value="Unassembled WGS sequence"/>
</dbReference>
<gene>
    <name evidence="2" type="ORF">E2C01_017748</name>
</gene>
<dbReference type="AlphaFoldDB" id="A0A5B7DTA8"/>
<keyword evidence="3" id="KW-1185">Reference proteome</keyword>
<dbReference type="EMBL" id="VSRR010001358">
    <property type="protein sequence ID" value="MPC24660.1"/>
    <property type="molecule type" value="Genomic_DNA"/>
</dbReference>